<dbReference type="AlphaFoldDB" id="A0A1I7Y6I3"/>
<evidence type="ECO:0000313" key="2">
    <source>
        <dbReference type="WBParaSite" id="L893_g12984.t1"/>
    </source>
</evidence>
<dbReference type="Proteomes" id="UP000095287">
    <property type="component" value="Unplaced"/>
</dbReference>
<name>A0A1I7Y6I3_9BILA</name>
<protein>
    <submittedName>
        <fullName evidence="2">Nudix hydrolase domain-containing protein</fullName>
    </submittedName>
</protein>
<reference evidence="2" key="1">
    <citation type="submission" date="2016-11" db="UniProtKB">
        <authorList>
            <consortium name="WormBaseParasite"/>
        </authorList>
    </citation>
    <scope>IDENTIFICATION</scope>
</reference>
<accession>A0A1I7Y6I3</accession>
<organism evidence="1 2">
    <name type="scientific">Steinernema glaseri</name>
    <dbReference type="NCBI Taxonomy" id="37863"/>
    <lineage>
        <taxon>Eukaryota</taxon>
        <taxon>Metazoa</taxon>
        <taxon>Ecdysozoa</taxon>
        <taxon>Nematoda</taxon>
        <taxon>Chromadorea</taxon>
        <taxon>Rhabditida</taxon>
        <taxon>Tylenchina</taxon>
        <taxon>Panagrolaimomorpha</taxon>
        <taxon>Strongyloidoidea</taxon>
        <taxon>Steinernematidae</taxon>
        <taxon>Steinernema</taxon>
    </lineage>
</organism>
<dbReference type="WBParaSite" id="L893_g12984.t1">
    <property type="protein sequence ID" value="L893_g12984.t1"/>
    <property type="gene ID" value="L893_g12984"/>
</dbReference>
<keyword evidence="1" id="KW-1185">Reference proteome</keyword>
<sequence>MWSRGKLHASEDAGLVVQSVKNYWVPDGGGSFARDIKDSLELLMQGGIQLNEVEEAYIVRPDGRLQRFFGDGIGSNILRSDSKHFNVIKNPDILLPLEELTELERQALKAIEEAEAAPVAMERSQALYNWCCFREECADPNTFEGAVERAHARSMVHFLEAITRELNMPPDWKRCTTIDEVS</sequence>
<evidence type="ECO:0000313" key="1">
    <source>
        <dbReference type="Proteomes" id="UP000095287"/>
    </source>
</evidence>
<proteinExistence type="predicted"/>